<dbReference type="RefSeq" id="WP_121438342.1">
    <property type="nucleotide sequence ID" value="NZ_RBWU01000008.1"/>
</dbReference>
<dbReference type="Proteomes" id="UP000274601">
    <property type="component" value="Unassembled WGS sequence"/>
</dbReference>
<accession>A0A495Q9D2</accession>
<gene>
    <name evidence="1" type="ORF">BZB76_6353</name>
</gene>
<name>A0A495Q9D2_9ACTN</name>
<evidence type="ECO:0000313" key="2">
    <source>
        <dbReference type="Proteomes" id="UP000274601"/>
    </source>
</evidence>
<comment type="caution">
    <text evidence="1">The sequence shown here is derived from an EMBL/GenBank/DDBJ whole genome shotgun (WGS) entry which is preliminary data.</text>
</comment>
<organism evidence="1 2">
    <name type="scientific">Actinomadura pelletieri DSM 43383</name>
    <dbReference type="NCBI Taxonomy" id="1120940"/>
    <lineage>
        <taxon>Bacteria</taxon>
        <taxon>Bacillati</taxon>
        <taxon>Actinomycetota</taxon>
        <taxon>Actinomycetes</taxon>
        <taxon>Streptosporangiales</taxon>
        <taxon>Thermomonosporaceae</taxon>
        <taxon>Actinomadura</taxon>
    </lineage>
</organism>
<dbReference type="NCBIfam" id="TIGR04363">
    <property type="entry name" value="LD_lanti_pre"/>
    <property type="match status" value="1"/>
</dbReference>
<dbReference type="EMBL" id="RBWU01000008">
    <property type="protein sequence ID" value="RKS68109.1"/>
    <property type="molecule type" value="Genomic_DNA"/>
</dbReference>
<reference evidence="1 2" key="1">
    <citation type="submission" date="2018-10" db="EMBL/GenBank/DDBJ databases">
        <title>Genomic Encyclopedia of Archaeal and Bacterial Type Strains, Phase II (KMG-II): from individual species to whole genera.</title>
        <authorList>
            <person name="Goeker M."/>
        </authorList>
    </citation>
    <scope>NUCLEOTIDE SEQUENCE [LARGE SCALE GENOMIC DNA]</scope>
    <source>
        <strain evidence="1 2">DSM 43383</strain>
    </source>
</reference>
<proteinExistence type="predicted"/>
<dbReference type="AlphaFoldDB" id="A0A495Q9D2"/>
<sequence>MSLSLNADAAAQPFDLDIELIEQDGIAEQVNLTDDGCNPTCPESCTSAAN</sequence>
<keyword evidence="2" id="KW-1185">Reference proteome</keyword>
<dbReference type="InterPro" id="IPR027575">
    <property type="entry name" value="LD_lanti_pre"/>
</dbReference>
<evidence type="ECO:0000313" key="1">
    <source>
        <dbReference type="EMBL" id="RKS68109.1"/>
    </source>
</evidence>
<dbReference type="OrthoDB" id="3215713at2"/>
<protein>
    <submittedName>
        <fullName evidence="1">FxLD family lantipeptide</fullName>
    </submittedName>
</protein>